<dbReference type="RefSeq" id="WP_221599976.1">
    <property type="nucleotide sequence ID" value="NZ_JAIGNU010000001.1"/>
</dbReference>
<accession>A0ABS7JQU6</accession>
<dbReference type="EMBL" id="JAIGNU010000001">
    <property type="protein sequence ID" value="MBX7500018.1"/>
    <property type="molecule type" value="Genomic_DNA"/>
</dbReference>
<organism evidence="3 4">
    <name type="scientific">Qipengyuania mesophila</name>
    <dbReference type="NCBI Taxonomy" id="2867246"/>
    <lineage>
        <taxon>Bacteria</taxon>
        <taxon>Pseudomonadati</taxon>
        <taxon>Pseudomonadota</taxon>
        <taxon>Alphaproteobacteria</taxon>
        <taxon>Sphingomonadales</taxon>
        <taxon>Erythrobacteraceae</taxon>
        <taxon>Qipengyuania</taxon>
    </lineage>
</organism>
<dbReference type="PANTHER" id="PTHR42742:SF3">
    <property type="entry name" value="FRUCTOKINASE"/>
    <property type="match status" value="1"/>
</dbReference>
<proteinExistence type="predicted"/>
<reference evidence="3 4" key="1">
    <citation type="submission" date="2021-08" db="EMBL/GenBank/DDBJ databases">
        <title>Comparative Genomics Analysis of the Genus Qipengyuania Reveals Extensive Genetic Diversity and Metabolic Versatility, Including the Description of Fifteen Novel Species.</title>
        <authorList>
            <person name="Liu Y."/>
        </authorList>
    </citation>
    <scope>NUCLEOTIDE SEQUENCE [LARGE SCALE GENOMIC DNA]</scope>
    <source>
        <strain evidence="3 4">YG27</strain>
    </source>
</reference>
<evidence type="ECO:0000313" key="4">
    <source>
        <dbReference type="Proteomes" id="UP000782554"/>
    </source>
</evidence>
<dbReference type="GO" id="GO:0016853">
    <property type="term" value="F:isomerase activity"/>
    <property type="evidence" value="ECO:0007669"/>
    <property type="project" value="UniProtKB-KW"/>
</dbReference>
<comment type="caution">
    <text evidence="3">The sequence shown here is derived from an EMBL/GenBank/DDBJ whole genome shotgun (WGS) entry which is preliminary data.</text>
</comment>
<keyword evidence="3" id="KW-0413">Isomerase</keyword>
<dbReference type="SUPFAM" id="SSF51182">
    <property type="entry name" value="RmlC-like cupins"/>
    <property type="match status" value="1"/>
</dbReference>
<sequence>MIEKLSRKFVEKVWGVDRLPAEFGTGHEARIGEVWFEPPAQLPELLAKYIFTSERLSVQNHPNDDQARALGLGSCGKSECWIILDSEPDAEIAVGFTREVAIEDVRKAALDGSIVDLLAWHKVSQGDVFYIPPGTVHAIGGGVNLVEIQQNSDITFRLYDYGRPRPLHLDEALAAAITTPYPAHLRSRLEHAGLVLVDGEHFKLFCIRTDDTPTIDASGPALALPLTGEPSVDEGMLALGECVLVENIANARFSGSGIVLLAQPAAR</sequence>
<dbReference type="Proteomes" id="UP000782554">
    <property type="component" value="Unassembled WGS sequence"/>
</dbReference>
<dbReference type="InterPro" id="IPR051804">
    <property type="entry name" value="Carb_Metab_Reg_Kinase/Isom"/>
</dbReference>
<evidence type="ECO:0000256" key="2">
    <source>
        <dbReference type="ARBA" id="ARBA00022833"/>
    </source>
</evidence>
<evidence type="ECO:0000256" key="1">
    <source>
        <dbReference type="ARBA" id="ARBA00022723"/>
    </source>
</evidence>
<dbReference type="CDD" id="cd07010">
    <property type="entry name" value="cupin_PMI_type_I_N_bac"/>
    <property type="match status" value="1"/>
</dbReference>
<dbReference type="PANTHER" id="PTHR42742">
    <property type="entry name" value="TRANSCRIPTIONAL REPRESSOR MPRA"/>
    <property type="match status" value="1"/>
</dbReference>
<dbReference type="InterPro" id="IPR014710">
    <property type="entry name" value="RmlC-like_jellyroll"/>
</dbReference>
<gene>
    <name evidence="3" type="ORF">K3181_01005</name>
</gene>
<dbReference type="Gene3D" id="2.60.120.10">
    <property type="entry name" value="Jelly Rolls"/>
    <property type="match status" value="1"/>
</dbReference>
<keyword evidence="2" id="KW-0862">Zinc</keyword>
<keyword evidence="4" id="KW-1185">Reference proteome</keyword>
<protein>
    <submittedName>
        <fullName evidence="3">Class I mannose-6-phosphate isomerase</fullName>
    </submittedName>
</protein>
<dbReference type="InterPro" id="IPR011051">
    <property type="entry name" value="RmlC_Cupin_sf"/>
</dbReference>
<name>A0ABS7JQU6_9SPHN</name>
<keyword evidence="1" id="KW-0479">Metal-binding</keyword>
<evidence type="ECO:0000313" key="3">
    <source>
        <dbReference type="EMBL" id="MBX7500018.1"/>
    </source>
</evidence>